<keyword evidence="1" id="KW-0472">Membrane</keyword>
<dbReference type="RefSeq" id="WP_127708543.1">
    <property type="nucleotide sequence ID" value="NZ_SACK01000016.1"/>
</dbReference>
<feature type="transmembrane region" description="Helical" evidence="1">
    <location>
        <begin position="124"/>
        <end position="142"/>
    </location>
</feature>
<feature type="transmembrane region" description="Helical" evidence="1">
    <location>
        <begin position="6"/>
        <end position="25"/>
    </location>
</feature>
<dbReference type="AlphaFoldDB" id="A0A437MFS7"/>
<dbReference type="Proteomes" id="UP000282759">
    <property type="component" value="Unassembled WGS sequence"/>
</dbReference>
<comment type="caution">
    <text evidence="2">The sequence shown here is derived from an EMBL/GenBank/DDBJ whole genome shotgun (WGS) entry which is preliminary data.</text>
</comment>
<feature type="transmembrane region" description="Helical" evidence="1">
    <location>
        <begin position="85"/>
        <end position="103"/>
    </location>
</feature>
<evidence type="ECO:0000313" key="2">
    <source>
        <dbReference type="EMBL" id="RVT96489.1"/>
    </source>
</evidence>
<feature type="transmembrane region" description="Helical" evidence="1">
    <location>
        <begin position="46"/>
        <end position="65"/>
    </location>
</feature>
<evidence type="ECO:0000256" key="1">
    <source>
        <dbReference type="SAM" id="Phobius"/>
    </source>
</evidence>
<evidence type="ECO:0008006" key="4">
    <source>
        <dbReference type="Google" id="ProtNLM"/>
    </source>
</evidence>
<accession>A0A437MFS7</accession>
<keyword evidence="1" id="KW-1133">Transmembrane helix</keyword>
<evidence type="ECO:0000313" key="3">
    <source>
        <dbReference type="Proteomes" id="UP000282759"/>
    </source>
</evidence>
<sequence length="154" mass="17724">MYGIVLTLHSLVRWLVLGSLLFALYRSYRGLYGKRPYTKFENSVRIIAATAAHIQFVLGVYLYFISPVTNYFISNFSEAVHLREIRFFGMEHATMMLIAVALISTGSSKAKRKTEPRAKFKTQAIWLTIALIVILSSIPWPFSPLVHRPWLRPF</sequence>
<protein>
    <recommendedName>
        <fullName evidence="4">Cytochrome B</fullName>
    </recommendedName>
</protein>
<keyword evidence="1" id="KW-0812">Transmembrane</keyword>
<gene>
    <name evidence="2" type="ORF">EOD41_20185</name>
</gene>
<dbReference type="OrthoDB" id="329514at2"/>
<organism evidence="2 3">
    <name type="scientific">Mucilaginibacter limnophilus</name>
    <dbReference type="NCBI Taxonomy" id="1932778"/>
    <lineage>
        <taxon>Bacteria</taxon>
        <taxon>Pseudomonadati</taxon>
        <taxon>Bacteroidota</taxon>
        <taxon>Sphingobacteriia</taxon>
        <taxon>Sphingobacteriales</taxon>
        <taxon>Sphingobacteriaceae</taxon>
        <taxon>Mucilaginibacter</taxon>
    </lineage>
</organism>
<name>A0A437MFS7_9SPHI</name>
<dbReference type="EMBL" id="SACK01000016">
    <property type="protein sequence ID" value="RVT96489.1"/>
    <property type="molecule type" value="Genomic_DNA"/>
</dbReference>
<reference evidence="2 3" key="1">
    <citation type="submission" date="2019-01" db="EMBL/GenBank/DDBJ databases">
        <authorList>
            <person name="Chen W.-M."/>
        </authorList>
    </citation>
    <scope>NUCLEOTIDE SEQUENCE [LARGE SCALE GENOMIC DNA]</scope>
    <source>
        <strain evidence="2 3">YBJ-36</strain>
    </source>
</reference>
<keyword evidence="3" id="KW-1185">Reference proteome</keyword>
<proteinExistence type="predicted"/>